<name>A0A2W7SPP5_9BACT</name>
<keyword evidence="1" id="KW-0812">Transmembrane</keyword>
<sequence length="181" mass="21128">MKKTLSIFLFACFAIYHFGYYAFYFSYDQHIESKWEEKIYGENSVEVQEMLLEVPLSAPYMANQEDFHTTNTSFEKDGQYYRAIKQRYQNDTLQVIVVPDTARGLLDNTVKKWISFLTDDETSQDHNGKQTIKLIAKDYIQPIKNTLAFTQAANSNDSPDFQFLSYTNPFFQLHTPPPRLG</sequence>
<keyword evidence="1" id="KW-1133">Transmembrane helix</keyword>
<organism evidence="2 3">
    <name type="scientific">Algoriphagus chordae</name>
    <dbReference type="NCBI Taxonomy" id="237019"/>
    <lineage>
        <taxon>Bacteria</taxon>
        <taxon>Pseudomonadati</taxon>
        <taxon>Bacteroidota</taxon>
        <taxon>Cytophagia</taxon>
        <taxon>Cytophagales</taxon>
        <taxon>Cyclobacteriaceae</taxon>
        <taxon>Algoriphagus</taxon>
    </lineage>
</organism>
<evidence type="ECO:0000313" key="2">
    <source>
        <dbReference type="EMBL" id="PZX52652.1"/>
    </source>
</evidence>
<dbReference type="AlphaFoldDB" id="A0A2W7SPP5"/>
<keyword evidence="1" id="KW-0472">Membrane</keyword>
<gene>
    <name evidence="2" type="ORF">LV85_01954</name>
</gene>
<feature type="transmembrane region" description="Helical" evidence="1">
    <location>
        <begin position="7"/>
        <end position="27"/>
    </location>
</feature>
<protein>
    <submittedName>
        <fullName evidence="2">Uncharacterized protein</fullName>
    </submittedName>
</protein>
<keyword evidence="3" id="KW-1185">Reference proteome</keyword>
<proteinExistence type="predicted"/>
<dbReference type="Proteomes" id="UP000248882">
    <property type="component" value="Unassembled WGS sequence"/>
</dbReference>
<dbReference type="RefSeq" id="WP_245942242.1">
    <property type="nucleotide sequence ID" value="NZ_QKZT01000007.1"/>
</dbReference>
<accession>A0A2W7SPP5</accession>
<evidence type="ECO:0000313" key="3">
    <source>
        <dbReference type="Proteomes" id="UP000248882"/>
    </source>
</evidence>
<evidence type="ECO:0000256" key="1">
    <source>
        <dbReference type="SAM" id="Phobius"/>
    </source>
</evidence>
<dbReference type="EMBL" id="QKZT01000007">
    <property type="protein sequence ID" value="PZX52652.1"/>
    <property type="molecule type" value="Genomic_DNA"/>
</dbReference>
<comment type="caution">
    <text evidence="2">The sequence shown here is derived from an EMBL/GenBank/DDBJ whole genome shotgun (WGS) entry which is preliminary data.</text>
</comment>
<reference evidence="2 3" key="1">
    <citation type="submission" date="2018-06" db="EMBL/GenBank/DDBJ databases">
        <title>Genomic Encyclopedia of Archaeal and Bacterial Type Strains, Phase II (KMG-II): from individual species to whole genera.</title>
        <authorList>
            <person name="Goeker M."/>
        </authorList>
    </citation>
    <scope>NUCLEOTIDE SEQUENCE [LARGE SCALE GENOMIC DNA]</scope>
    <source>
        <strain evidence="2 3">DSM 19830</strain>
    </source>
</reference>